<comment type="similarity">
    <text evidence="6">Belongs to the protein kinase superfamily.</text>
</comment>
<evidence type="ECO:0000256" key="6">
    <source>
        <dbReference type="RuleBase" id="RU000304"/>
    </source>
</evidence>
<proteinExistence type="inferred from homology"/>
<evidence type="ECO:0000256" key="2">
    <source>
        <dbReference type="ARBA" id="ARBA00022741"/>
    </source>
</evidence>
<evidence type="ECO:0000256" key="5">
    <source>
        <dbReference type="PROSITE-ProRule" id="PRU10141"/>
    </source>
</evidence>
<dbReference type="GO" id="GO:0004709">
    <property type="term" value="F:MAP kinase kinase kinase activity"/>
    <property type="evidence" value="ECO:0007669"/>
    <property type="project" value="UniProtKB-EC"/>
</dbReference>
<feature type="binding site" evidence="5">
    <location>
        <position position="35"/>
    </location>
    <ligand>
        <name>ATP</name>
        <dbReference type="ChEBI" id="CHEBI:30616"/>
    </ligand>
</feature>
<dbReference type="EC" id="2.7.11.25" evidence="9"/>
<feature type="transmembrane region" description="Helical" evidence="7">
    <location>
        <begin position="391"/>
        <end position="415"/>
    </location>
</feature>
<protein>
    <submittedName>
        <fullName evidence="9">Mitogen-activated protein kinase kinase kinase NPK1</fullName>
        <ecNumber evidence="9">2.7.11.25</ecNumber>
    </submittedName>
</protein>
<dbReference type="InterPro" id="IPR000719">
    <property type="entry name" value="Prot_kinase_dom"/>
</dbReference>
<dbReference type="PROSITE" id="PS00108">
    <property type="entry name" value="PROTEIN_KINASE_ST"/>
    <property type="match status" value="1"/>
</dbReference>
<dbReference type="InterPro" id="IPR008271">
    <property type="entry name" value="Ser/Thr_kinase_AS"/>
</dbReference>
<feature type="domain" description="Protein kinase" evidence="8">
    <location>
        <begin position="6"/>
        <end position="258"/>
    </location>
</feature>
<sequence>MAAAGWRRGPAIGRGSTATVSLASTAASGDFFAVKSAELSCSALLQREQSILSALDSPTVVSYVGYEVSPVAGGAVFYNLFLEYAPGGSLADHIRERGGQLNELEISLRTGEILAGISYLHEAGVVHCDIKPANVLIGIDGTAKIGDLGCARWLAAGEKEIRGTPMYMAPEAARGEEQGTPADVWALGCTVIEMATGRPPWPEEADATAGVRRIGFSGDVPEIPAWFSEEAKDFVGNCLRTDPEKRWTAEKLLLHPFIKNSSSKRSRISPKSALDLSFWDAMEEDDEEEEESGDPAAAAERFRGLAAAAGIPNWSWDEEWIDVRSDGPGERTVTENAVAGGEATSVGEERVLEPNRDGGNSCEGCKLDEGNCEMISHFCKIRIVGNCNKNIYLVFLIGFQLALSFCSFGSCLVLFEYLESKLVPNGEKLGRDT</sequence>
<organism evidence="9 10">
    <name type="scientific">Apostasia shenzhenica</name>
    <dbReference type="NCBI Taxonomy" id="1088818"/>
    <lineage>
        <taxon>Eukaryota</taxon>
        <taxon>Viridiplantae</taxon>
        <taxon>Streptophyta</taxon>
        <taxon>Embryophyta</taxon>
        <taxon>Tracheophyta</taxon>
        <taxon>Spermatophyta</taxon>
        <taxon>Magnoliopsida</taxon>
        <taxon>Liliopsida</taxon>
        <taxon>Asparagales</taxon>
        <taxon>Orchidaceae</taxon>
        <taxon>Apostasioideae</taxon>
        <taxon>Apostasia</taxon>
    </lineage>
</organism>
<dbReference type="PANTHER" id="PTHR48011">
    <property type="entry name" value="CCR4-NOT TRANSCRIPTIONAL COMPLEX SUBUNIT CAF120-RELATED"/>
    <property type="match status" value="1"/>
</dbReference>
<dbReference type="GO" id="GO:0005524">
    <property type="term" value="F:ATP binding"/>
    <property type="evidence" value="ECO:0007669"/>
    <property type="project" value="UniProtKB-UniRule"/>
</dbReference>
<accession>A0A2I0B3X1</accession>
<dbReference type="STRING" id="1088818.A0A2I0B3X1"/>
<dbReference type="CDD" id="cd06606">
    <property type="entry name" value="STKc_MAPKKK"/>
    <property type="match status" value="1"/>
</dbReference>
<reference evidence="9 10" key="1">
    <citation type="journal article" date="2017" name="Nature">
        <title>The Apostasia genome and the evolution of orchids.</title>
        <authorList>
            <person name="Zhang G.Q."/>
            <person name="Liu K.W."/>
            <person name="Li Z."/>
            <person name="Lohaus R."/>
            <person name="Hsiao Y.Y."/>
            <person name="Niu S.C."/>
            <person name="Wang J.Y."/>
            <person name="Lin Y.C."/>
            <person name="Xu Q."/>
            <person name="Chen L.J."/>
            <person name="Yoshida K."/>
            <person name="Fujiwara S."/>
            <person name="Wang Z.W."/>
            <person name="Zhang Y.Q."/>
            <person name="Mitsuda N."/>
            <person name="Wang M."/>
            <person name="Liu G.H."/>
            <person name="Pecoraro L."/>
            <person name="Huang H.X."/>
            <person name="Xiao X.J."/>
            <person name="Lin M."/>
            <person name="Wu X.Y."/>
            <person name="Wu W.L."/>
            <person name="Chen Y.Y."/>
            <person name="Chang S.B."/>
            <person name="Sakamoto S."/>
            <person name="Ohme-Takagi M."/>
            <person name="Yagi M."/>
            <person name="Zeng S.J."/>
            <person name="Shen C.Y."/>
            <person name="Yeh C.M."/>
            <person name="Luo Y.B."/>
            <person name="Tsai W.C."/>
            <person name="Van de Peer Y."/>
            <person name="Liu Z.J."/>
        </authorList>
    </citation>
    <scope>NUCLEOTIDE SEQUENCE [LARGE SCALE GENOMIC DNA]</scope>
    <source>
        <strain evidence="10">cv. Shenzhen</strain>
        <tissue evidence="9">Stem</tissue>
    </source>
</reference>
<keyword evidence="7" id="KW-0472">Membrane</keyword>
<evidence type="ECO:0000256" key="4">
    <source>
        <dbReference type="ARBA" id="ARBA00022840"/>
    </source>
</evidence>
<keyword evidence="7" id="KW-1133">Transmembrane helix</keyword>
<keyword evidence="10" id="KW-1185">Reference proteome</keyword>
<dbReference type="SUPFAM" id="SSF56112">
    <property type="entry name" value="Protein kinase-like (PK-like)"/>
    <property type="match status" value="1"/>
</dbReference>
<dbReference type="Pfam" id="PF00069">
    <property type="entry name" value="Pkinase"/>
    <property type="match status" value="1"/>
</dbReference>
<keyword evidence="6" id="KW-0723">Serine/threonine-protein kinase</keyword>
<keyword evidence="1 9" id="KW-0808">Transferase</keyword>
<evidence type="ECO:0000256" key="3">
    <source>
        <dbReference type="ARBA" id="ARBA00022777"/>
    </source>
</evidence>
<evidence type="ECO:0000313" key="9">
    <source>
        <dbReference type="EMBL" id="PKA62481.1"/>
    </source>
</evidence>
<evidence type="ECO:0000259" key="8">
    <source>
        <dbReference type="PROSITE" id="PS50011"/>
    </source>
</evidence>
<dbReference type="OrthoDB" id="275301at2759"/>
<evidence type="ECO:0000256" key="7">
    <source>
        <dbReference type="SAM" id="Phobius"/>
    </source>
</evidence>
<keyword evidence="2 5" id="KW-0547">Nucleotide-binding</keyword>
<gene>
    <name evidence="9" type="primary">NPK1</name>
    <name evidence="9" type="ORF">AXF42_Ash009368</name>
</gene>
<keyword evidence="3 9" id="KW-0418">Kinase</keyword>
<dbReference type="Gene3D" id="1.10.510.10">
    <property type="entry name" value="Transferase(Phosphotransferase) domain 1"/>
    <property type="match status" value="1"/>
</dbReference>
<dbReference type="InterPro" id="IPR017441">
    <property type="entry name" value="Protein_kinase_ATP_BS"/>
</dbReference>
<dbReference type="InterPro" id="IPR052751">
    <property type="entry name" value="Plant_MAPKKK"/>
</dbReference>
<name>A0A2I0B3X1_9ASPA</name>
<keyword evidence="4 5" id="KW-0067">ATP-binding</keyword>
<dbReference type="AlphaFoldDB" id="A0A2I0B3X1"/>
<dbReference type="InterPro" id="IPR011009">
    <property type="entry name" value="Kinase-like_dom_sf"/>
</dbReference>
<dbReference type="Proteomes" id="UP000236161">
    <property type="component" value="Unassembled WGS sequence"/>
</dbReference>
<dbReference type="PROSITE" id="PS50011">
    <property type="entry name" value="PROTEIN_KINASE_DOM"/>
    <property type="match status" value="1"/>
</dbReference>
<dbReference type="Gene3D" id="3.30.200.20">
    <property type="entry name" value="Phosphorylase Kinase, domain 1"/>
    <property type="match status" value="1"/>
</dbReference>
<evidence type="ECO:0000313" key="10">
    <source>
        <dbReference type="Proteomes" id="UP000236161"/>
    </source>
</evidence>
<keyword evidence="7" id="KW-0812">Transmembrane</keyword>
<dbReference type="PROSITE" id="PS00107">
    <property type="entry name" value="PROTEIN_KINASE_ATP"/>
    <property type="match status" value="1"/>
</dbReference>
<dbReference type="EMBL" id="KZ451917">
    <property type="protein sequence ID" value="PKA62481.1"/>
    <property type="molecule type" value="Genomic_DNA"/>
</dbReference>
<dbReference type="PANTHER" id="PTHR48011:SF4">
    <property type="entry name" value="MITOGEN-ACTIVATED PROTEIN KINASE KINASE KINASE 19"/>
    <property type="match status" value="1"/>
</dbReference>
<dbReference type="SMART" id="SM00220">
    <property type="entry name" value="S_TKc"/>
    <property type="match status" value="1"/>
</dbReference>
<evidence type="ECO:0000256" key="1">
    <source>
        <dbReference type="ARBA" id="ARBA00022679"/>
    </source>
</evidence>